<dbReference type="GO" id="GO:0005739">
    <property type="term" value="C:mitochondrion"/>
    <property type="evidence" value="ECO:0007669"/>
    <property type="project" value="TreeGrafter"/>
</dbReference>
<dbReference type="EMBL" id="CAXDID020000296">
    <property type="protein sequence ID" value="CAL6072566.1"/>
    <property type="molecule type" value="Genomic_DNA"/>
</dbReference>
<evidence type="ECO:0000313" key="9">
    <source>
        <dbReference type="Proteomes" id="UP001642409"/>
    </source>
</evidence>
<dbReference type="EMBL" id="CAXDID020000057">
    <property type="protein sequence ID" value="CAL6008123.1"/>
    <property type="molecule type" value="Genomic_DNA"/>
</dbReference>
<evidence type="ECO:0000313" key="5">
    <source>
        <dbReference type="EMBL" id="CAI9972862.1"/>
    </source>
</evidence>
<evidence type="ECO:0000313" key="8">
    <source>
        <dbReference type="EMBL" id="CAL6074289.1"/>
    </source>
</evidence>
<dbReference type="GO" id="GO:0051536">
    <property type="term" value="F:iron-sulfur cluster binding"/>
    <property type="evidence" value="ECO:0007669"/>
    <property type="project" value="InterPro"/>
</dbReference>
<comment type="similarity">
    <text evidence="1">Belongs to the NifU family.</text>
</comment>
<dbReference type="GO" id="GO:0005506">
    <property type="term" value="F:iron ion binding"/>
    <property type="evidence" value="ECO:0007669"/>
    <property type="project" value="InterPro"/>
</dbReference>
<dbReference type="Gene3D" id="3.30.300.130">
    <property type="entry name" value="Fe-S cluster assembly (FSCA)"/>
    <property type="match status" value="1"/>
</dbReference>
<dbReference type="EMBL" id="CAXDID020000307">
    <property type="protein sequence ID" value="CAL6074289.1"/>
    <property type="molecule type" value="Genomic_DNA"/>
</dbReference>
<dbReference type="GO" id="GO:0016226">
    <property type="term" value="P:iron-sulfur cluster assembly"/>
    <property type="evidence" value="ECO:0007669"/>
    <property type="project" value="InterPro"/>
</dbReference>
<evidence type="ECO:0000259" key="2">
    <source>
        <dbReference type="Pfam" id="PF01106"/>
    </source>
</evidence>
<dbReference type="SUPFAM" id="SSF117916">
    <property type="entry name" value="Fe-S cluster assembly (FSCA) domain-like"/>
    <property type="match status" value="1"/>
</dbReference>
<dbReference type="EMBL" id="CATOUU010001116">
    <property type="protein sequence ID" value="CAI9972862.1"/>
    <property type="molecule type" value="Genomic_DNA"/>
</dbReference>
<keyword evidence="9" id="KW-1185">Reference proteome</keyword>
<gene>
    <name evidence="6" type="ORF">HINF_LOCUS20963</name>
    <name evidence="3" type="ORF">HINF_LOCUS3903</name>
    <name evidence="4" type="ORF">HINF_LOCUS50834</name>
    <name evidence="7" type="ORF">HINF_LOCUS55685</name>
    <name evidence="8" type="ORF">HINF_LOCUS56611</name>
    <name evidence="5" type="ORF">HINF_LOCUS60507</name>
</gene>
<organism evidence="3">
    <name type="scientific">Hexamita inflata</name>
    <dbReference type="NCBI Taxonomy" id="28002"/>
    <lineage>
        <taxon>Eukaryota</taxon>
        <taxon>Metamonada</taxon>
        <taxon>Diplomonadida</taxon>
        <taxon>Hexamitidae</taxon>
        <taxon>Hexamitinae</taxon>
        <taxon>Hexamita</taxon>
    </lineage>
</organism>
<evidence type="ECO:0000313" key="3">
    <source>
        <dbReference type="EMBL" id="CAI9916258.1"/>
    </source>
</evidence>
<comment type="caution">
    <text evidence="3">The sequence shown here is derived from an EMBL/GenBank/DDBJ whole genome shotgun (WGS) entry which is preliminary data.</text>
</comment>
<evidence type="ECO:0000313" key="6">
    <source>
        <dbReference type="EMBL" id="CAL6008123.1"/>
    </source>
</evidence>
<dbReference type="Pfam" id="PF01106">
    <property type="entry name" value="NifU"/>
    <property type="match status" value="1"/>
</dbReference>
<dbReference type="PANTHER" id="PTHR11178:SF25">
    <property type="entry name" value="NIFU-LIKE PROTEIN 3, CHLOROPLASTIC"/>
    <property type="match status" value="1"/>
</dbReference>
<proteinExistence type="inferred from homology"/>
<dbReference type="PANTHER" id="PTHR11178">
    <property type="entry name" value="IRON-SULFUR CLUSTER SCAFFOLD PROTEIN NFU-RELATED"/>
    <property type="match status" value="1"/>
</dbReference>
<sequence>MEQVPLNITELQLKPKLLRLMPNIKISPVQQTQITDNLKLIPKIKPTISETQLDLKLSTHWDSVKDQVYEVLNRALDPDYVSSVEELKTKLTNVPPQKQIEMVIKSVVNPVLLKDGGSCEFVSFAEKDGQKGVQLRFQGACGSCPSSQNTLKQFIEKVVIELMPGYMFVDNV</sequence>
<evidence type="ECO:0000313" key="7">
    <source>
        <dbReference type="EMBL" id="CAL6072566.1"/>
    </source>
</evidence>
<accession>A0AA86TL97</accession>
<reference evidence="6 9" key="2">
    <citation type="submission" date="2024-07" db="EMBL/GenBank/DDBJ databases">
        <authorList>
            <person name="Akdeniz Z."/>
        </authorList>
    </citation>
    <scope>NUCLEOTIDE SEQUENCE [LARGE SCALE GENOMIC DNA]</scope>
</reference>
<dbReference type="EMBL" id="CATOUU010000096">
    <property type="protein sequence ID" value="CAI9916258.1"/>
    <property type="molecule type" value="Genomic_DNA"/>
</dbReference>
<dbReference type="Proteomes" id="UP001642409">
    <property type="component" value="Unassembled WGS sequence"/>
</dbReference>
<dbReference type="InterPro" id="IPR034904">
    <property type="entry name" value="FSCA_dom_sf"/>
</dbReference>
<name>A0AA86TL97_9EUKA</name>
<evidence type="ECO:0000313" key="4">
    <source>
        <dbReference type="EMBL" id="CAI9963189.1"/>
    </source>
</evidence>
<dbReference type="AlphaFoldDB" id="A0AA86TL97"/>
<reference evidence="3" key="1">
    <citation type="submission" date="2023-06" db="EMBL/GenBank/DDBJ databases">
        <authorList>
            <person name="Kurt Z."/>
        </authorList>
    </citation>
    <scope>NUCLEOTIDE SEQUENCE</scope>
</reference>
<evidence type="ECO:0000256" key="1">
    <source>
        <dbReference type="ARBA" id="ARBA00006420"/>
    </source>
</evidence>
<dbReference type="InterPro" id="IPR001075">
    <property type="entry name" value="NIF_FeS_clus_asmbl_NifU_C"/>
</dbReference>
<protein>
    <submittedName>
        <fullName evidence="3">Nitrogen-fixing NifU domain-containing protein</fullName>
    </submittedName>
    <submittedName>
        <fullName evidence="6">Nitrogen-fixing_NifU domain-containing protein</fullName>
    </submittedName>
</protein>
<dbReference type="EMBL" id="CATOUU010000967">
    <property type="protein sequence ID" value="CAI9963189.1"/>
    <property type="molecule type" value="Genomic_DNA"/>
</dbReference>
<feature type="domain" description="NIF system FeS cluster assembly NifU C-terminal" evidence="2">
    <location>
        <begin position="100"/>
        <end position="165"/>
    </location>
</feature>